<name>A0A0G0KCG7_9BACT</name>
<evidence type="ECO:0000313" key="2">
    <source>
        <dbReference type="EMBL" id="KKQ38276.1"/>
    </source>
</evidence>
<comment type="caution">
    <text evidence="2">The sequence shown here is derived from an EMBL/GenBank/DDBJ whole genome shotgun (WGS) entry which is preliminary data.</text>
</comment>
<dbReference type="Proteomes" id="UP000034471">
    <property type="component" value="Unassembled WGS sequence"/>
</dbReference>
<dbReference type="InterPro" id="IPR006935">
    <property type="entry name" value="Helicase/UvrB_N"/>
</dbReference>
<protein>
    <submittedName>
        <fullName evidence="2">Type III restriction protein res subunit</fullName>
    </submittedName>
</protein>
<evidence type="ECO:0000313" key="3">
    <source>
        <dbReference type="Proteomes" id="UP000034471"/>
    </source>
</evidence>
<dbReference type="InterPro" id="IPR027417">
    <property type="entry name" value="P-loop_NTPase"/>
</dbReference>
<sequence length="286" mass="33429">MQYFFKQHEENFKEWRKKYEGIPPAGAAYLKHLNSSHFKPNLELWNEKQWKKVHPFFFNSYLPLKDRLSLHIMQAGESSAGVRAGNILIGNIQQIYERTDNWKVIMENVDSLVIFNDEAHNTKAEQYNNLINKLKPKRLFRLDTTATPDRLDGLHPDSEMIFVYGIAEAMRDKIIKRIVVFHPDVRKVHLTYDDLETGKTISAEEVPWEEIEKRKIPARRYITSIKPMRQQLAIALELLKRQRISVPRGKDGEPRFKPLLFVIALSIKDAEILLRLIQSVPSPKTS</sequence>
<reference evidence="2 3" key="1">
    <citation type="journal article" date="2015" name="Nature">
        <title>rRNA introns, odd ribosomes, and small enigmatic genomes across a large radiation of phyla.</title>
        <authorList>
            <person name="Brown C.T."/>
            <person name="Hug L.A."/>
            <person name="Thomas B.C."/>
            <person name="Sharon I."/>
            <person name="Castelle C.J."/>
            <person name="Singh A."/>
            <person name="Wilkins M.J."/>
            <person name="Williams K.H."/>
            <person name="Banfield J.F."/>
        </authorList>
    </citation>
    <scope>NUCLEOTIDE SEQUENCE [LARGE SCALE GENOMIC DNA]</scope>
</reference>
<dbReference type="EMBL" id="LBTJ01000013">
    <property type="protein sequence ID" value="KKQ38276.1"/>
    <property type="molecule type" value="Genomic_DNA"/>
</dbReference>
<proteinExistence type="predicted"/>
<dbReference type="GO" id="GO:0016787">
    <property type="term" value="F:hydrolase activity"/>
    <property type="evidence" value="ECO:0007669"/>
    <property type="project" value="InterPro"/>
</dbReference>
<organism evidence="2 3">
    <name type="scientific">Candidatus Roizmanbacteria bacterium GW2011_GWA2_37_7</name>
    <dbReference type="NCBI Taxonomy" id="1618481"/>
    <lineage>
        <taxon>Bacteria</taxon>
        <taxon>Candidatus Roizmaniibacteriota</taxon>
    </lineage>
</organism>
<accession>A0A0G0KCG7</accession>
<dbReference type="SUPFAM" id="SSF52540">
    <property type="entry name" value="P-loop containing nucleoside triphosphate hydrolases"/>
    <property type="match status" value="1"/>
</dbReference>
<dbReference type="Pfam" id="PF04851">
    <property type="entry name" value="ResIII"/>
    <property type="match status" value="1"/>
</dbReference>
<gene>
    <name evidence="2" type="ORF">US54_C0013G0004</name>
</gene>
<evidence type="ECO:0000259" key="1">
    <source>
        <dbReference type="Pfam" id="PF04851"/>
    </source>
</evidence>
<dbReference type="AlphaFoldDB" id="A0A0G0KCG7"/>
<dbReference type="Gene3D" id="3.40.50.300">
    <property type="entry name" value="P-loop containing nucleotide triphosphate hydrolases"/>
    <property type="match status" value="1"/>
</dbReference>
<dbReference type="GO" id="GO:0005524">
    <property type="term" value="F:ATP binding"/>
    <property type="evidence" value="ECO:0007669"/>
    <property type="project" value="InterPro"/>
</dbReference>
<feature type="domain" description="Helicase/UvrB N-terminal" evidence="1">
    <location>
        <begin position="82"/>
        <end position="150"/>
    </location>
</feature>
<dbReference type="GO" id="GO:0003677">
    <property type="term" value="F:DNA binding"/>
    <property type="evidence" value="ECO:0007669"/>
    <property type="project" value="InterPro"/>
</dbReference>
<dbReference type="STRING" id="1618481.US54_C0013G0004"/>